<comment type="cofactor">
    <cofactor evidence="1">
        <name>L-ascorbate</name>
        <dbReference type="ChEBI" id="CHEBI:38290"/>
    </cofactor>
</comment>
<dbReference type="AlphaFoldDB" id="A0A5J4YMY8"/>
<evidence type="ECO:0000259" key="10">
    <source>
        <dbReference type="PROSITE" id="PS51471"/>
    </source>
</evidence>
<proteinExistence type="inferred from homology"/>
<evidence type="ECO:0000256" key="6">
    <source>
        <dbReference type="ARBA" id="ARBA00023002"/>
    </source>
</evidence>
<dbReference type="InterPro" id="IPR043044">
    <property type="entry name" value="TPA1/Ofd1_C"/>
</dbReference>
<keyword evidence="3" id="KW-0479">Metal-binding</keyword>
<dbReference type="PANTHER" id="PTHR12117">
    <property type="entry name" value="HISTONE ACETYLTRANSFERASE COMPLEX"/>
    <property type="match status" value="1"/>
</dbReference>
<name>A0A5J4YMY8_PORPP</name>
<dbReference type="PROSITE" id="PS51471">
    <property type="entry name" value="FE2OG_OXY"/>
    <property type="match status" value="1"/>
</dbReference>
<evidence type="ECO:0000313" key="11">
    <source>
        <dbReference type="EMBL" id="KAA8492330.1"/>
    </source>
</evidence>
<dbReference type="EMBL" id="VRMN01000010">
    <property type="protein sequence ID" value="KAA8492330.1"/>
    <property type="molecule type" value="Genomic_DNA"/>
</dbReference>
<dbReference type="Proteomes" id="UP000324585">
    <property type="component" value="Unassembled WGS sequence"/>
</dbReference>
<dbReference type="InterPro" id="IPR006620">
    <property type="entry name" value="Pro_4_hyd_alph"/>
</dbReference>
<dbReference type="Gene3D" id="3.60.130.20">
    <property type="entry name" value="Oxoglutarate/iron-dependent oxygenase, C-terminal degradation domain"/>
    <property type="match status" value="1"/>
</dbReference>
<gene>
    <name evidence="11" type="ORF">FVE85_3768</name>
</gene>
<comment type="caution">
    <text evidence="11">The sequence shown here is derived from an EMBL/GenBank/DDBJ whole genome shotgun (WGS) entry which is preliminary data.</text>
</comment>
<keyword evidence="6" id="KW-0560">Oxidoreductase</keyword>
<feature type="compositionally biased region" description="Acidic residues" evidence="9">
    <location>
        <begin position="582"/>
        <end position="595"/>
    </location>
</feature>
<evidence type="ECO:0000256" key="9">
    <source>
        <dbReference type="SAM" id="MobiDB-lite"/>
    </source>
</evidence>
<organism evidence="11 12">
    <name type="scientific">Porphyridium purpureum</name>
    <name type="common">Red alga</name>
    <name type="synonym">Porphyridium cruentum</name>
    <dbReference type="NCBI Taxonomy" id="35688"/>
    <lineage>
        <taxon>Eukaryota</taxon>
        <taxon>Rhodophyta</taxon>
        <taxon>Bangiophyceae</taxon>
        <taxon>Porphyridiales</taxon>
        <taxon>Porphyridiaceae</taxon>
        <taxon>Porphyridium</taxon>
    </lineage>
</organism>
<reference evidence="12" key="1">
    <citation type="journal article" date="2019" name="Nat. Commun.">
        <title>Expansion of phycobilisome linker gene families in mesophilic red algae.</title>
        <authorList>
            <person name="Lee J."/>
            <person name="Kim D."/>
            <person name="Bhattacharya D."/>
            <person name="Yoon H.S."/>
        </authorList>
    </citation>
    <scope>NUCLEOTIDE SEQUENCE [LARGE SCALE GENOMIC DNA]</scope>
    <source>
        <strain evidence="12">CCMP 1328</strain>
    </source>
</reference>
<evidence type="ECO:0000313" key="12">
    <source>
        <dbReference type="Proteomes" id="UP000324585"/>
    </source>
</evidence>
<evidence type="ECO:0000256" key="1">
    <source>
        <dbReference type="ARBA" id="ARBA00001961"/>
    </source>
</evidence>
<feature type="region of interest" description="Disordered" evidence="9">
    <location>
        <begin position="573"/>
        <end position="609"/>
    </location>
</feature>
<accession>A0A5J4YMY8</accession>
<evidence type="ECO:0000256" key="3">
    <source>
        <dbReference type="ARBA" id="ARBA00022723"/>
    </source>
</evidence>
<dbReference type="OrthoDB" id="430522at2759"/>
<sequence length="609" mass="67757">MGKRSGSGPSKGIRKRKRGHEAAPAREPLGKVPGNVLRNAWFEEESAVRLEQELKNATPYPHAVLDPLCNPQHARAIFEEIKTSMKSDFKETDLFKVFQTNDLANFTRDSHPELENLLALRDELYSERFRAMIERITGCTQKLNEKTDCAVNAYVQGCHLLCHDDVIGTRAISYIIYLHDPDDTWTSEDGGNLELYDSSPDPETGGRIPHSVPSTSVLPKYNTLALFPVQPGQSFHSVQEVFAPTKPRISIQGWYHADAPPKDAEQYSTVAQLLAERSGREGDAKFTCVALPCRPTDDLKRDKQESTVWDASWLAIESVRETLIKWINPVYLDKQSVNNLREKFEDEYMMELHSVLLPDIAHRLEALLVQCDERDKLGNFQVPSYKAGMPGEKPGSCWQLIGPPHMQRYLRLETTTGVELDEAASLLEQIRSELVMSPAFAVFLAVITGMEPLEAQSAVRRFRPGLDYTVAHVGGITTEVRLDATFCFADCRDKLSVAKWDDGDMGGFDCYIEQDEDSAAEASAVYRADEDDEGPLASFQASFNTLTLVARDPGVMRFIKYVSAGAPGSRWDISAEFKVNEGDAESEGEGEESESESGSGSEPEASDGK</sequence>
<protein>
    <submittedName>
        <fullName evidence="11">Prolyl 3,4-dihydroxylase OGFOD1</fullName>
    </submittedName>
</protein>
<dbReference type="InterPro" id="IPR051842">
    <property type="entry name" value="uS12_prolyl_hydroxylase"/>
</dbReference>
<comment type="catalytic activity">
    <reaction evidence="8">
        <text>[ribosomal protein uS12]-L-proline + 2-oxoglutarate + O2 = [ribosomal protein uS12]-(3S)-3-hydroxy-L-proline + succinate + CO2</text>
        <dbReference type="Rhea" id="RHEA:54156"/>
        <dbReference type="Rhea" id="RHEA-COMP:13816"/>
        <dbReference type="Rhea" id="RHEA-COMP:13818"/>
        <dbReference type="ChEBI" id="CHEBI:15379"/>
        <dbReference type="ChEBI" id="CHEBI:16526"/>
        <dbReference type="ChEBI" id="CHEBI:16810"/>
        <dbReference type="ChEBI" id="CHEBI:30031"/>
        <dbReference type="ChEBI" id="CHEBI:50342"/>
        <dbReference type="ChEBI" id="CHEBI:85428"/>
    </reaction>
</comment>
<dbReference type="GO" id="GO:0031418">
    <property type="term" value="F:L-ascorbic acid binding"/>
    <property type="evidence" value="ECO:0007669"/>
    <property type="project" value="UniProtKB-KW"/>
</dbReference>
<dbReference type="InterPro" id="IPR005123">
    <property type="entry name" value="Oxoglu/Fe-dep_dioxygenase_dom"/>
</dbReference>
<dbReference type="SMART" id="SM00702">
    <property type="entry name" value="P4Hc"/>
    <property type="match status" value="1"/>
</dbReference>
<dbReference type="OMA" id="GWYHIPQ"/>
<feature type="domain" description="Fe2OG dioxygenase" evidence="10">
    <location>
        <begin position="145"/>
        <end position="257"/>
    </location>
</feature>
<comment type="similarity">
    <text evidence="2">Belongs to the TPA1 family.</text>
</comment>
<dbReference type="Pfam" id="PF13661">
    <property type="entry name" value="2OG-FeII_Oxy_4"/>
    <property type="match status" value="1"/>
</dbReference>
<evidence type="ECO:0000256" key="4">
    <source>
        <dbReference type="ARBA" id="ARBA00022896"/>
    </source>
</evidence>
<dbReference type="GO" id="GO:0005506">
    <property type="term" value="F:iron ion binding"/>
    <property type="evidence" value="ECO:0007669"/>
    <property type="project" value="InterPro"/>
</dbReference>
<dbReference type="GO" id="GO:0031543">
    <property type="term" value="F:peptidyl-proline dioxygenase activity"/>
    <property type="evidence" value="ECO:0007669"/>
    <property type="project" value="UniProtKB-ARBA"/>
</dbReference>
<evidence type="ECO:0000256" key="7">
    <source>
        <dbReference type="ARBA" id="ARBA00023004"/>
    </source>
</evidence>
<evidence type="ECO:0000256" key="8">
    <source>
        <dbReference type="ARBA" id="ARBA00047444"/>
    </source>
</evidence>
<dbReference type="PANTHER" id="PTHR12117:SF0">
    <property type="entry name" value="PROLYL 3-HYDROXYLASE OGFOD1"/>
    <property type="match status" value="1"/>
</dbReference>
<keyword evidence="4" id="KW-0847">Vitamin C</keyword>
<dbReference type="Pfam" id="PF10637">
    <property type="entry name" value="Ofd1_CTDD"/>
    <property type="match status" value="1"/>
</dbReference>
<evidence type="ECO:0000256" key="2">
    <source>
        <dbReference type="ARBA" id="ARBA00007443"/>
    </source>
</evidence>
<dbReference type="Gene3D" id="2.60.120.620">
    <property type="entry name" value="q2cbj1_9rhob like domain"/>
    <property type="match status" value="1"/>
</dbReference>
<keyword evidence="12" id="KW-1185">Reference proteome</keyword>
<keyword evidence="5" id="KW-0223">Dioxygenase</keyword>
<dbReference type="InterPro" id="IPR039558">
    <property type="entry name" value="TPA1/OFD1_N"/>
</dbReference>
<dbReference type="InterPro" id="IPR019601">
    <property type="entry name" value="Oxoglutarate/Fe-dep_Oase_C"/>
</dbReference>
<feature type="region of interest" description="Disordered" evidence="9">
    <location>
        <begin position="1"/>
        <end position="31"/>
    </location>
</feature>
<keyword evidence="7" id="KW-0408">Iron</keyword>
<evidence type="ECO:0000256" key="5">
    <source>
        <dbReference type="ARBA" id="ARBA00022964"/>
    </source>
</evidence>